<accession>A0ABY8MG31</accession>
<keyword evidence="5" id="KW-0145">Chemotaxis</keyword>
<dbReference type="InterPro" id="IPR012826">
    <property type="entry name" value="FliN"/>
</dbReference>
<keyword evidence="7" id="KW-0472">Membrane</keyword>
<dbReference type="PANTHER" id="PTHR43484:SF1">
    <property type="entry name" value="FLAGELLAR MOTOR SWITCH PROTEIN FLIN"/>
    <property type="match status" value="1"/>
</dbReference>
<keyword evidence="11" id="KW-1185">Reference proteome</keyword>
<keyword evidence="6" id="KW-0283">Flagellar rotation</keyword>
<evidence type="ECO:0000256" key="1">
    <source>
        <dbReference type="ARBA" id="ARBA00004413"/>
    </source>
</evidence>
<keyword evidence="4" id="KW-1003">Cell membrane</keyword>
<comment type="subcellular location">
    <subcellularLocation>
        <location evidence="1">Cell membrane</location>
        <topology evidence="1">Peripheral membrane protein</topology>
        <orientation evidence="1">Cytoplasmic side</orientation>
    </subcellularLocation>
</comment>
<gene>
    <name evidence="10" type="primary">fliN</name>
    <name evidence="10" type="ORF">P0082_10810</name>
</gene>
<dbReference type="PRINTS" id="PR00956">
    <property type="entry name" value="FLGMOTORFLIN"/>
</dbReference>
<dbReference type="Gene3D" id="3.40.1550.10">
    <property type="entry name" value="CheC-like"/>
    <property type="match status" value="1"/>
</dbReference>
<dbReference type="InterPro" id="IPR001172">
    <property type="entry name" value="FliN_T3SS_HrcQb"/>
</dbReference>
<evidence type="ECO:0000259" key="9">
    <source>
        <dbReference type="Pfam" id="PF01052"/>
    </source>
</evidence>
<dbReference type="RefSeq" id="WP_326927148.1">
    <property type="nucleotide sequence ID" value="NZ_CP123443.1"/>
</dbReference>
<evidence type="ECO:0000256" key="4">
    <source>
        <dbReference type="ARBA" id="ARBA00022475"/>
    </source>
</evidence>
<dbReference type="Pfam" id="PF01052">
    <property type="entry name" value="FliMN_C"/>
    <property type="match status" value="1"/>
</dbReference>
<dbReference type="SUPFAM" id="SSF101801">
    <property type="entry name" value="Surface presentation of antigens (SPOA)"/>
    <property type="match status" value="1"/>
</dbReference>
<dbReference type="PANTHER" id="PTHR43484">
    <property type="match status" value="1"/>
</dbReference>
<proteinExistence type="inferred from homology"/>
<dbReference type="InterPro" id="IPR036429">
    <property type="entry name" value="SpoA-like_sf"/>
</dbReference>
<keyword evidence="10" id="KW-0282">Flagellum</keyword>
<evidence type="ECO:0000256" key="7">
    <source>
        <dbReference type="ARBA" id="ARBA00023136"/>
    </source>
</evidence>
<evidence type="ECO:0000256" key="6">
    <source>
        <dbReference type="ARBA" id="ARBA00022779"/>
    </source>
</evidence>
<evidence type="ECO:0000313" key="11">
    <source>
        <dbReference type="Proteomes" id="UP001228690"/>
    </source>
</evidence>
<dbReference type="SUPFAM" id="SSF103039">
    <property type="entry name" value="CheC-like"/>
    <property type="match status" value="1"/>
</dbReference>
<keyword evidence="10" id="KW-0969">Cilium</keyword>
<evidence type="ECO:0000313" key="10">
    <source>
        <dbReference type="EMBL" id="WGK68961.1"/>
    </source>
</evidence>
<organism evidence="10 11">
    <name type="scientific">Candidatus Haliotispira prima</name>
    <dbReference type="NCBI Taxonomy" id="3034016"/>
    <lineage>
        <taxon>Bacteria</taxon>
        <taxon>Pseudomonadati</taxon>
        <taxon>Spirochaetota</taxon>
        <taxon>Spirochaetia</taxon>
        <taxon>Spirochaetales</taxon>
        <taxon>Spirochaetaceae</taxon>
        <taxon>Candidatus Haliotispira</taxon>
    </lineage>
</organism>
<protein>
    <recommendedName>
        <fullName evidence="3">Flagellar motor switch protein FliN</fullName>
    </recommendedName>
</protein>
<name>A0ABY8MG31_9SPIO</name>
<reference evidence="10 11" key="1">
    <citation type="submission" date="2023-04" db="EMBL/GenBank/DDBJ databases">
        <title>Spirochaete genome identified in red abalone sample constitutes a novel genus.</title>
        <authorList>
            <person name="Sharma S.P."/>
            <person name="Purcell C.M."/>
            <person name="Hyde J.R."/>
            <person name="Severin A.J."/>
        </authorList>
    </citation>
    <scope>NUCLEOTIDE SEQUENCE [LARGE SCALE GENOMIC DNA]</scope>
    <source>
        <strain evidence="10 11">SP-2023</strain>
    </source>
</reference>
<evidence type="ECO:0000256" key="3">
    <source>
        <dbReference type="ARBA" id="ARBA00021897"/>
    </source>
</evidence>
<keyword evidence="10" id="KW-0966">Cell projection</keyword>
<evidence type="ECO:0000256" key="8">
    <source>
        <dbReference type="ARBA" id="ARBA00025044"/>
    </source>
</evidence>
<dbReference type="InterPro" id="IPR001543">
    <property type="entry name" value="FliN-like_C"/>
</dbReference>
<comment type="function">
    <text evidence="8">FliM is one of three proteins (FliG, FliN, FliM) that forms the rotor-mounted switch complex (C ring), located at the base of the basal body. This complex interacts with the CheY and CheZ chemotaxis proteins, in addition to contacting components of the motor that determine the direction of flagellar rotation.</text>
</comment>
<dbReference type="InterPro" id="IPR051469">
    <property type="entry name" value="FliN/MopA/SpaO"/>
</dbReference>
<evidence type="ECO:0000256" key="5">
    <source>
        <dbReference type="ARBA" id="ARBA00022500"/>
    </source>
</evidence>
<dbReference type="EMBL" id="CP123443">
    <property type="protein sequence ID" value="WGK68961.1"/>
    <property type="molecule type" value="Genomic_DNA"/>
</dbReference>
<evidence type="ECO:0000256" key="2">
    <source>
        <dbReference type="ARBA" id="ARBA00009226"/>
    </source>
</evidence>
<sequence>MGDNLSEDEINALLTPESDKLTPLLEDFLRVNRRTMPSFTETMGSLVSKTCTVSDPQVLLTSPSDILGRLPEELVEIQLNFRGAYSGSHSYYMDKTEAQLIANSMMGVDSEELDATALSAISEAFSQSVNAQLAFVEREFEEHISQGAPLDIQVIGKGSLALTPPVFTLLYDMNFDGEKALSIIEIINQDLAESIGKLLHQEEIVKSPGASKAGEAPKVEGVSFPSFRATEIGPQEEQNLGLLMDVPVTLAVELGRTKWQLRDVLTIGEGSIIELEKQAGEPVDVLVNNNLIARGEVVVVDENFSVRITEIITSFEQMMQKGM</sequence>
<comment type="similarity">
    <text evidence="2">Belongs to the FliN/MopA/SpaO family.</text>
</comment>
<feature type="domain" description="Flagellar motor switch protein FliN-like C-terminal" evidence="9">
    <location>
        <begin position="243"/>
        <end position="312"/>
    </location>
</feature>
<dbReference type="NCBIfam" id="TIGR02480">
    <property type="entry name" value="fliN"/>
    <property type="match status" value="1"/>
</dbReference>
<dbReference type="Gene3D" id="2.30.330.10">
    <property type="entry name" value="SpoA-like"/>
    <property type="match status" value="1"/>
</dbReference>
<dbReference type="InterPro" id="IPR028976">
    <property type="entry name" value="CheC-like_sf"/>
</dbReference>
<dbReference type="Proteomes" id="UP001228690">
    <property type="component" value="Chromosome"/>
</dbReference>